<sequence length="250" mass="27296">MAWRSHGRTNDELVDNLYRNEIITEHRVARAMKSVDRANYVAMKEPSIDPYQDSPQPIGYGATISAPHMHAHCLQELSRWFVPGAKVLDVGSGTGYLTALFAEMVTPDGVVVGVDHVDELVRASRENFHRGAFESRRFPANLSAHKLLAAGEVILATADGRNGWPGRAPYDAIHVGAASPSIPEALIEQLAPGGRLIIPVGREHEGQTLKAVDKGAFAFTLVPDGNVYEKTLMGVLYVPLCDKAHQLRRS</sequence>
<dbReference type="OrthoDB" id="73890at2759"/>
<dbReference type="GO" id="GO:0032259">
    <property type="term" value="P:methylation"/>
    <property type="evidence" value="ECO:0007669"/>
    <property type="project" value="UniProtKB-KW"/>
</dbReference>
<dbReference type="NCBIfam" id="TIGR00080">
    <property type="entry name" value="pimt"/>
    <property type="match status" value="1"/>
</dbReference>
<dbReference type="STRING" id="564608.C1MSR0"/>
<evidence type="ECO:0000313" key="8">
    <source>
        <dbReference type="EMBL" id="EEH57176.1"/>
    </source>
</evidence>
<keyword evidence="3" id="KW-0963">Cytoplasm</keyword>
<dbReference type="PANTHER" id="PTHR11579">
    <property type="entry name" value="PROTEIN-L-ISOASPARTATE O-METHYLTRANSFERASE"/>
    <property type="match status" value="1"/>
</dbReference>
<keyword evidence="6 7" id="KW-0949">S-adenosyl-L-methionine</keyword>
<evidence type="ECO:0000256" key="3">
    <source>
        <dbReference type="ARBA" id="ARBA00022490"/>
    </source>
</evidence>
<dbReference type="GO" id="GO:0005737">
    <property type="term" value="C:cytoplasm"/>
    <property type="evidence" value="ECO:0007669"/>
    <property type="project" value="UniProtKB-SubCell"/>
</dbReference>
<name>C1MSR0_MICPC</name>
<keyword evidence="9" id="KW-1185">Reference proteome</keyword>
<keyword evidence="4 7" id="KW-0489">Methyltransferase</keyword>
<dbReference type="GeneID" id="9684160"/>
<comment type="catalytic activity">
    <reaction evidence="7">
        <text>[protein]-L-isoaspartate + S-adenosyl-L-methionine = [protein]-L-isoaspartate alpha-methyl ester + S-adenosyl-L-homocysteine</text>
        <dbReference type="Rhea" id="RHEA:12705"/>
        <dbReference type="Rhea" id="RHEA-COMP:12143"/>
        <dbReference type="Rhea" id="RHEA-COMP:12144"/>
        <dbReference type="ChEBI" id="CHEBI:57856"/>
        <dbReference type="ChEBI" id="CHEBI:59789"/>
        <dbReference type="ChEBI" id="CHEBI:90596"/>
        <dbReference type="ChEBI" id="CHEBI:90598"/>
        <dbReference type="EC" id="2.1.1.77"/>
    </reaction>
</comment>
<dbReference type="RefSeq" id="XP_003058721.1">
    <property type="nucleotide sequence ID" value="XM_003058675.1"/>
</dbReference>
<dbReference type="Pfam" id="PF01135">
    <property type="entry name" value="PCMT"/>
    <property type="match status" value="1"/>
</dbReference>
<accession>C1MSR0</accession>
<dbReference type="Proteomes" id="UP000001876">
    <property type="component" value="Unassembled WGS sequence"/>
</dbReference>
<dbReference type="Gene3D" id="3.40.50.150">
    <property type="entry name" value="Vaccinia Virus protein VP39"/>
    <property type="match status" value="1"/>
</dbReference>
<evidence type="ECO:0000256" key="5">
    <source>
        <dbReference type="ARBA" id="ARBA00022679"/>
    </source>
</evidence>
<evidence type="ECO:0000256" key="6">
    <source>
        <dbReference type="ARBA" id="ARBA00022691"/>
    </source>
</evidence>
<dbReference type="PANTHER" id="PTHR11579:SF0">
    <property type="entry name" value="PROTEIN-L-ISOASPARTATE(D-ASPARTATE) O-METHYLTRANSFERASE"/>
    <property type="match status" value="1"/>
</dbReference>
<evidence type="ECO:0000256" key="7">
    <source>
        <dbReference type="RuleBase" id="RU003802"/>
    </source>
</evidence>
<keyword evidence="5 7" id="KW-0808">Transferase</keyword>
<comment type="subcellular location">
    <subcellularLocation>
        <location evidence="1">Cytoplasm</location>
    </subcellularLocation>
</comment>
<dbReference type="SUPFAM" id="SSF53335">
    <property type="entry name" value="S-adenosyl-L-methionine-dependent methyltransferases"/>
    <property type="match status" value="1"/>
</dbReference>
<evidence type="ECO:0000256" key="2">
    <source>
        <dbReference type="ARBA" id="ARBA00005369"/>
    </source>
</evidence>
<evidence type="ECO:0000256" key="1">
    <source>
        <dbReference type="ARBA" id="ARBA00004496"/>
    </source>
</evidence>
<evidence type="ECO:0000256" key="4">
    <source>
        <dbReference type="ARBA" id="ARBA00022603"/>
    </source>
</evidence>
<dbReference type="EMBL" id="GG663739">
    <property type="protein sequence ID" value="EEH57176.1"/>
    <property type="molecule type" value="Genomic_DNA"/>
</dbReference>
<dbReference type="InterPro" id="IPR000682">
    <property type="entry name" value="PCMT"/>
</dbReference>
<protein>
    <recommendedName>
        <fullName evidence="7">Protein-L-isoaspartate O-methyltransferase</fullName>
        <ecNumber evidence="7">2.1.1.77</ecNumber>
    </recommendedName>
</protein>
<dbReference type="AlphaFoldDB" id="C1MSR0"/>
<dbReference type="PROSITE" id="PS01279">
    <property type="entry name" value="PCMT"/>
    <property type="match status" value="1"/>
</dbReference>
<dbReference type="eggNOG" id="KOG1661">
    <property type="taxonomic scope" value="Eukaryota"/>
</dbReference>
<dbReference type="GO" id="GO:0004719">
    <property type="term" value="F:protein-L-isoaspartate (D-aspartate) O-methyltransferase activity"/>
    <property type="evidence" value="ECO:0007669"/>
    <property type="project" value="UniProtKB-UniRule"/>
</dbReference>
<organism evidence="9">
    <name type="scientific">Micromonas pusilla (strain CCMP1545)</name>
    <name type="common">Picoplanktonic green alga</name>
    <dbReference type="NCBI Taxonomy" id="564608"/>
    <lineage>
        <taxon>Eukaryota</taxon>
        <taxon>Viridiplantae</taxon>
        <taxon>Chlorophyta</taxon>
        <taxon>Mamiellophyceae</taxon>
        <taxon>Mamiellales</taxon>
        <taxon>Mamiellaceae</taxon>
        <taxon>Micromonas</taxon>
    </lineage>
</organism>
<proteinExistence type="inferred from homology"/>
<dbReference type="InterPro" id="IPR029063">
    <property type="entry name" value="SAM-dependent_MTases_sf"/>
</dbReference>
<reference evidence="8 9" key="1">
    <citation type="journal article" date="2009" name="Science">
        <title>Green evolution and dynamic adaptations revealed by genomes of the marine picoeukaryotes Micromonas.</title>
        <authorList>
            <person name="Worden A.Z."/>
            <person name="Lee J.H."/>
            <person name="Mock T."/>
            <person name="Rouze P."/>
            <person name="Simmons M.P."/>
            <person name="Aerts A.L."/>
            <person name="Allen A.E."/>
            <person name="Cuvelier M.L."/>
            <person name="Derelle E."/>
            <person name="Everett M.V."/>
            <person name="Foulon E."/>
            <person name="Grimwood J."/>
            <person name="Gundlach H."/>
            <person name="Henrissat B."/>
            <person name="Napoli C."/>
            <person name="McDonald S.M."/>
            <person name="Parker M.S."/>
            <person name="Rombauts S."/>
            <person name="Salamov A."/>
            <person name="Von Dassow P."/>
            <person name="Badger J.H."/>
            <person name="Coutinho P.M."/>
            <person name="Demir E."/>
            <person name="Dubchak I."/>
            <person name="Gentemann C."/>
            <person name="Eikrem W."/>
            <person name="Gready J.E."/>
            <person name="John U."/>
            <person name="Lanier W."/>
            <person name="Lindquist E.A."/>
            <person name="Lucas S."/>
            <person name="Mayer K.F."/>
            <person name="Moreau H."/>
            <person name="Not F."/>
            <person name="Otillar R."/>
            <person name="Panaud O."/>
            <person name="Pangilinan J."/>
            <person name="Paulsen I."/>
            <person name="Piegu B."/>
            <person name="Poliakov A."/>
            <person name="Robbens S."/>
            <person name="Schmutz J."/>
            <person name="Toulza E."/>
            <person name="Wyss T."/>
            <person name="Zelensky A."/>
            <person name="Zhou K."/>
            <person name="Armbrust E.V."/>
            <person name="Bhattacharya D."/>
            <person name="Goodenough U.W."/>
            <person name="Van de Peer Y."/>
            <person name="Grigoriev I.V."/>
        </authorList>
    </citation>
    <scope>NUCLEOTIDE SEQUENCE [LARGE SCALE GENOMIC DNA]</scope>
    <source>
        <strain evidence="8 9">CCMP1545</strain>
    </source>
</reference>
<dbReference type="OMA" id="QDSPCPI"/>
<evidence type="ECO:0000313" key="9">
    <source>
        <dbReference type="Proteomes" id="UP000001876"/>
    </source>
</evidence>
<comment type="similarity">
    <text evidence="2 7">Belongs to the methyltransferase superfamily. L-isoaspartyl/D-aspartyl protein methyltransferase family.</text>
</comment>
<gene>
    <name evidence="8" type="ORF">MICPUCDRAFT_17313</name>
</gene>
<dbReference type="EC" id="2.1.1.77" evidence="7"/>
<dbReference type="KEGG" id="mpp:MICPUCDRAFT_17313"/>